<accession>A0A183EWU7</accession>
<keyword evidence="7" id="KW-0275">Fatty acid biosynthesis</keyword>
<dbReference type="EMBL" id="UYRT01105225">
    <property type="protein sequence ID" value="VDN44203.1"/>
    <property type="molecule type" value="Genomic_DNA"/>
</dbReference>
<reference evidence="11" key="1">
    <citation type="submission" date="2016-06" db="UniProtKB">
        <authorList>
            <consortium name="WormBaseParasite"/>
        </authorList>
    </citation>
    <scope>IDENTIFICATION</scope>
</reference>
<dbReference type="Proteomes" id="UP000271098">
    <property type="component" value="Unassembled WGS sequence"/>
</dbReference>
<dbReference type="InterPro" id="IPR042104">
    <property type="entry name" value="PKS_dehydratase_sf"/>
</dbReference>
<dbReference type="Gene3D" id="3.30.70.3290">
    <property type="match status" value="1"/>
</dbReference>
<evidence type="ECO:0000313" key="9">
    <source>
        <dbReference type="EMBL" id="VDN44203.1"/>
    </source>
</evidence>
<dbReference type="AlphaFoldDB" id="A0A183EWU7"/>
<dbReference type="WBParaSite" id="GPUH_0002546801-mRNA-1">
    <property type="protein sequence ID" value="GPUH_0002546801-mRNA-1"/>
    <property type="gene ID" value="GPUH_0002546801"/>
</dbReference>
<keyword evidence="6" id="KW-0443">Lipid metabolism</keyword>
<evidence type="ECO:0000256" key="6">
    <source>
        <dbReference type="ARBA" id="ARBA00023098"/>
    </source>
</evidence>
<dbReference type="Gene3D" id="3.10.129.110">
    <property type="entry name" value="Polyketide synthase dehydratase"/>
    <property type="match status" value="1"/>
</dbReference>
<reference evidence="9 10" key="2">
    <citation type="submission" date="2018-11" db="EMBL/GenBank/DDBJ databases">
        <authorList>
            <consortium name="Pathogen Informatics"/>
        </authorList>
    </citation>
    <scope>NUCLEOTIDE SEQUENCE [LARGE SCALE GENOMIC DNA]</scope>
</reference>
<keyword evidence="2" id="KW-0444">Lipid biosynthesis</keyword>
<protein>
    <submittedName>
        <fullName evidence="11">GYF domain-containing protein</fullName>
    </submittedName>
</protein>
<keyword evidence="4" id="KW-0521">NADP</keyword>
<evidence type="ECO:0000256" key="5">
    <source>
        <dbReference type="ARBA" id="ARBA00023002"/>
    </source>
</evidence>
<evidence type="ECO:0000256" key="3">
    <source>
        <dbReference type="ARBA" id="ARBA00022832"/>
    </source>
</evidence>
<evidence type="ECO:0000256" key="7">
    <source>
        <dbReference type="ARBA" id="ARBA00023160"/>
    </source>
</evidence>
<keyword evidence="8" id="KW-0511">Multifunctional enzyme</keyword>
<evidence type="ECO:0000256" key="8">
    <source>
        <dbReference type="ARBA" id="ARBA00023268"/>
    </source>
</evidence>
<keyword evidence="5" id="KW-0560">Oxidoreductase</keyword>
<dbReference type="InterPro" id="IPR050091">
    <property type="entry name" value="PKS_NRPS_Biosynth_Enz"/>
</dbReference>
<dbReference type="PANTHER" id="PTHR43775">
    <property type="entry name" value="FATTY ACID SYNTHASE"/>
    <property type="match status" value="1"/>
</dbReference>
<keyword evidence="1" id="KW-0596">Phosphopantetheine</keyword>
<keyword evidence="3" id="KW-0276">Fatty acid metabolism</keyword>
<evidence type="ECO:0000313" key="11">
    <source>
        <dbReference type="WBParaSite" id="GPUH_0002546801-mRNA-1"/>
    </source>
</evidence>
<dbReference type="GO" id="GO:0006633">
    <property type="term" value="P:fatty acid biosynthetic process"/>
    <property type="evidence" value="ECO:0007669"/>
    <property type="project" value="UniProtKB-KW"/>
</dbReference>
<proteinExistence type="predicted"/>
<organism evidence="11">
    <name type="scientific">Gongylonema pulchrum</name>
    <dbReference type="NCBI Taxonomy" id="637853"/>
    <lineage>
        <taxon>Eukaryota</taxon>
        <taxon>Metazoa</taxon>
        <taxon>Ecdysozoa</taxon>
        <taxon>Nematoda</taxon>
        <taxon>Chromadorea</taxon>
        <taxon>Rhabditida</taxon>
        <taxon>Spirurina</taxon>
        <taxon>Spiruromorpha</taxon>
        <taxon>Spiruroidea</taxon>
        <taxon>Gongylonematidae</taxon>
        <taxon>Gongylonema</taxon>
    </lineage>
</organism>
<evidence type="ECO:0000256" key="1">
    <source>
        <dbReference type="ARBA" id="ARBA00022450"/>
    </source>
</evidence>
<evidence type="ECO:0000256" key="4">
    <source>
        <dbReference type="ARBA" id="ARBA00022857"/>
    </source>
</evidence>
<evidence type="ECO:0000313" key="10">
    <source>
        <dbReference type="Proteomes" id="UP000271098"/>
    </source>
</evidence>
<dbReference type="PANTHER" id="PTHR43775:SF7">
    <property type="entry name" value="FATTY ACID SYNTHASE"/>
    <property type="match status" value="1"/>
</dbReference>
<sequence length="183" mass="20457">MRFILQSLGKIYQTGVSIHIEALYPAVQYPVPVGTPMISSMWRWDHSQDWPVIDGKTLSAAGGGQVPTSSSYTVDPFASDSKETFLLDHVIDGRVLYPFTGHMVLAWKTIAKLNGVDFQKTPVILEEIRVYSATIVTKPCQWKNYILSTCFSGSSRFPNLFNGYDGHEYLSLTFSPHSCLSNK</sequence>
<gene>
    <name evidence="9" type="ORF">GPUH_LOCUS25439</name>
</gene>
<name>A0A183EWU7_9BILA</name>
<keyword evidence="10" id="KW-1185">Reference proteome</keyword>
<dbReference type="OrthoDB" id="329835at2759"/>
<evidence type="ECO:0000256" key="2">
    <source>
        <dbReference type="ARBA" id="ARBA00022516"/>
    </source>
</evidence>
<dbReference type="GO" id="GO:0004312">
    <property type="term" value="F:fatty acid synthase activity"/>
    <property type="evidence" value="ECO:0007669"/>
    <property type="project" value="TreeGrafter"/>
</dbReference>
<dbReference type="GO" id="GO:0016491">
    <property type="term" value="F:oxidoreductase activity"/>
    <property type="evidence" value="ECO:0007669"/>
    <property type="project" value="UniProtKB-KW"/>
</dbReference>